<dbReference type="AlphaFoldDB" id="A0A8X6RLI4"/>
<proteinExistence type="predicted"/>
<sequence length="111" mass="12469">MGLLTDYHQTIPFQPLINLLGLFHRSRVSPKQTHQPHPLATSPSTNQGTSSHIKALPQTGHYTILIWDGGTFRVSFPKDVESVSRIKICLCVVCDKTGTFYLSEFLLVELF</sequence>
<feature type="region of interest" description="Disordered" evidence="1">
    <location>
        <begin position="30"/>
        <end position="51"/>
    </location>
</feature>
<name>A0A8X6RLI4_TRICX</name>
<comment type="caution">
    <text evidence="2">The sequence shown here is derived from an EMBL/GenBank/DDBJ whole genome shotgun (WGS) entry which is preliminary data.</text>
</comment>
<reference evidence="2" key="1">
    <citation type="submission" date="2020-08" db="EMBL/GenBank/DDBJ databases">
        <title>Multicomponent nature underlies the extraordinary mechanical properties of spider dragline silk.</title>
        <authorList>
            <person name="Kono N."/>
            <person name="Nakamura H."/>
            <person name="Mori M."/>
            <person name="Yoshida Y."/>
            <person name="Ohtoshi R."/>
            <person name="Malay A.D."/>
            <person name="Moran D.A.P."/>
            <person name="Tomita M."/>
            <person name="Numata K."/>
            <person name="Arakawa K."/>
        </authorList>
    </citation>
    <scope>NUCLEOTIDE SEQUENCE</scope>
</reference>
<keyword evidence="3" id="KW-1185">Reference proteome</keyword>
<dbReference type="EMBL" id="BMAU01021181">
    <property type="protein sequence ID" value="GFX94867.1"/>
    <property type="molecule type" value="Genomic_DNA"/>
</dbReference>
<protein>
    <submittedName>
        <fullName evidence="2">Uncharacterized protein</fullName>
    </submittedName>
</protein>
<evidence type="ECO:0000256" key="1">
    <source>
        <dbReference type="SAM" id="MobiDB-lite"/>
    </source>
</evidence>
<evidence type="ECO:0000313" key="3">
    <source>
        <dbReference type="Proteomes" id="UP000887159"/>
    </source>
</evidence>
<organism evidence="2 3">
    <name type="scientific">Trichonephila clavipes</name>
    <name type="common">Golden silk orbweaver</name>
    <name type="synonym">Nephila clavipes</name>
    <dbReference type="NCBI Taxonomy" id="2585209"/>
    <lineage>
        <taxon>Eukaryota</taxon>
        <taxon>Metazoa</taxon>
        <taxon>Ecdysozoa</taxon>
        <taxon>Arthropoda</taxon>
        <taxon>Chelicerata</taxon>
        <taxon>Arachnida</taxon>
        <taxon>Araneae</taxon>
        <taxon>Araneomorphae</taxon>
        <taxon>Entelegynae</taxon>
        <taxon>Araneoidea</taxon>
        <taxon>Nephilidae</taxon>
        <taxon>Trichonephila</taxon>
    </lineage>
</organism>
<accession>A0A8X6RLI4</accession>
<dbReference type="Proteomes" id="UP000887159">
    <property type="component" value="Unassembled WGS sequence"/>
</dbReference>
<evidence type="ECO:0000313" key="2">
    <source>
        <dbReference type="EMBL" id="GFX94867.1"/>
    </source>
</evidence>
<gene>
    <name evidence="2" type="ORF">TNCV_2379401</name>
</gene>